<evidence type="ECO:0000256" key="4">
    <source>
        <dbReference type="ARBA" id="ARBA00016460"/>
    </source>
</evidence>
<dbReference type="InterPro" id="IPR001636">
    <property type="entry name" value="SAICAR_synth"/>
</dbReference>
<evidence type="ECO:0000256" key="10">
    <source>
        <dbReference type="ARBA" id="ARBA00048475"/>
    </source>
</evidence>
<dbReference type="EC" id="6.3.2.6" evidence="3 11"/>
<feature type="domain" description="SAICAR synthetase/ADE2 N-terminal" evidence="12">
    <location>
        <begin position="13"/>
        <end position="236"/>
    </location>
</feature>
<dbReference type="EMBL" id="CP138335">
    <property type="protein sequence ID" value="XBW08831.1"/>
    <property type="molecule type" value="Genomic_DNA"/>
</dbReference>
<comment type="similarity">
    <text evidence="2 11">Belongs to the SAICAR synthetase family.</text>
</comment>
<name>A0AAU7V9Z1_9ACTO</name>
<evidence type="ECO:0000256" key="8">
    <source>
        <dbReference type="ARBA" id="ARBA00022840"/>
    </source>
</evidence>
<dbReference type="CDD" id="cd01415">
    <property type="entry name" value="SAICAR_synt_PurC"/>
    <property type="match status" value="1"/>
</dbReference>
<gene>
    <name evidence="11 13" type="primary">purC</name>
    <name evidence="13" type="ORF">SAC06_04555</name>
</gene>
<evidence type="ECO:0000256" key="5">
    <source>
        <dbReference type="ARBA" id="ARBA00022598"/>
    </source>
</evidence>
<proteinExistence type="inferred from homology"/>
<dbReference type="RefSeq" id="WP_350259031.1">
    <property type="nucleotide sequence ID" value="NZ_CP138335.1"/>
</dbReference>
<comment type="catalytic activity">
    <reaction evidence="10 11">
        <text>5-amino-1-(5-phospho-D-ribosyl)imidazole-4-carboxylate + L-aspartate + ATP = (2S)-2-[5-amino-1-(5-phospho-beta-D-ribosyl)imidazole-4-carboxamido]succinate + ADP + phosphate + 2 H(+)</text>
        <dbReference type="Rhea" id="RHEA:22628"/>
        <dbReference type="ChEBI" id="CHEBI:15378"/>
        <dbReference type="ChEBI" id="CHEBI:29991"/>
        <dbReference type="ChEBI" id="CHEBI:30616"/>
        <dbReference type="ChEBI" id="CHEBI:43474"/>
        <dbReference type="ChEBI" id="CHEBI:58443"/>
        <dbReference type="ChEBI" id="CHEBI:77657"/>
        <dbReference type="ChEBI" id="CHEBI:456216"/>
        <dbReference type="EC" id="6.3.2.6"/>
    </reaction>
</comment>
<dbReference type="GO" id="GO:0006189">
    <property type="term" value="P:'de novo' IMP biosynthetic process"/>
    <property type="evidence" value="ECO:0007669"/>
    <property type="project" value="UniProtKB-UniRule"/>
</dbReference>
<keyword evidence="8 11" id="KW-0067">ATP-binding</keyword>
<dbReference type="GO" id="GO:0005524">
    <property type="term" value="F:ATP binding"/>
    <property type="evidence" value="ECO:0007669"/>
    <property type="project" value="UniProtKB-KW"/>
</dbReference>
<dbReference type="GO" id="GO:0009236">
    <property type="term" value="P:cobalamin biosynthetic process"/>
    <property type="evidence" value="ECO:0007669"/>
    <property type="project" value="InterPro"/>
</dbReference>
<organism evidence="13">
    <name type="scientific">Scrofimicrobium appendicitidis</name>
    <dbReference type="NCBI Taxonomy" id="3079930"/>
    <lineage>
        <taxon>Bacteria</taxon>
        <taxon>Bacillati</taxon>
        <taxon>Actinomycetota</taxon>
        <taxon>Actinomycetes</taxon>
        <taxon>Actinomycetales</taxon>
        <taxon>Actinomycetaceae</taxon>
        <taxon>Scrofimicrobium</taxon>
    </lineage>
</organism>
<dbReference type="PANTHER" id="PTHR43599">
    <property type="entry name" value="MULTIFUNCTIONAL PROTEIN ADE2"/>
    <property type="match status" value="1"/>
</dbReference>
<keyword evidence="7 11" id="KW-0658">Purine biosynthesis</keyword>
<dbReference type="PROSITE" id="PS01058">
    <property type="entry name" value="SAICAR_SYNTHETASE_2"/>
    <property type="match status" value="1"/>
</dbReference>
<dbReference type="Gene3D" id="3.30.470.20">
    <property type="entry name" value="ATP-grasp fold, B domain"/>
    <property type="match status" value="1"/>
</dbReference>
<dbReference type="AlphaFoldDB" id="A0AAU7V9Z1"/>
<dbReference type="SUPFAM" id="SSF56104">
    <property type="entry name" value="SAICAR synthase-like"/>
    <property type="match status" value="1"/>
</dbReference>
<reference evidence="13" key="1">
    <citation type="submission" date="2023-11" db="EMBL/GenBank/DDBJ databases">
        <title>Scrofimicrobium hongkongense sp. nov., isolated from a patient with peritonitis.</title>
        <authorList>
            <person name="Lao H.Y."/>
            <person name="Wong A.Y.P."/>
            <person name="Ng T.L."/>
            <person name="Wong R.Y.L."/>
            <person name="Yau M.C.Y."/>
            <person name="Lam J.Y.W."/>
            <person name="Siu G.K.H."/>
        </authorList>
    </citation>
    <scope>NUCLEOTIDE SEQUENCE</scope>
    <source>
        <strain evidence="13">R131</strain>
    </source>
</reference>
<evidence type="ECO:0000256" key="3">
    <source>
        <dbReference type="ARBA" id="ARBA00012217"/>
    </source>
</evidence>
<comment type="pathway">
    <text evidence="1 11">Purine metabolism; IMP biosynthesis via de novo pathway; 5-amino-1-(5-phospho-D-ribosyl)imidazole-4-carboxamide from 5-amino-1-(5-phospho-D-ribosyl)imidazole-4-carboxylate: step 1/2.</text>
</comment>
<dbReference type="Pfam" id="PF01259">
    <property type="entry name" value="SAICAR_synt"/>
    <property type="match status" value="1"/>
</dbReference>
<evidence type="ECO:0000256" key="6">
    <source>
        <dbReference type="ARBA" id="ARBA00022741"/>
    </source>
</evidence>
<evidence type="ECO:0000256" key="9">
    <source>
        <dbReference type="ARBA" id="ARBA00030409"/>
    </source>
</evidence>
<accession>A0AAU7V9Z1</accession>
<dbReference type="InterPro" id="IPR018236">
    <property type="entry name" value="SAICAR_synthetase_CS"/>
</dbReference>
<dbReference type="PROSITE" id="PS01057">
    <property type="entry name" value="SAICAR_SYNTHETASE_1"/>
    <property type="match status" value="1"/>
</dbReference>
<evidence type="ECO:0000259" key="12">
    <source>
        <dbReference type="Pfam" id="PF01259"/>
    </source>
</evidence>
<keyword evidence="5 11" id="KW-0436">Ligase</keyword>
<dbReference type="FunFam" id="3.30.470.20:FF:000006">
    <property type="entry name" value="Phosphoribosylaminoimidazole-succinocarboxamide synthase"/>
    <property type="match status" value="1"/>
</dbReference>
<dbReference type="GO" id="GO:0004639">
    <property type="term" value="F:phosphoribosylaminoimidazolesuccinocarboxamide synthase activity"/>
    <property type="evidence" value="ECO:0007669"/>
    <property type="project" value="UniProtKB-UniRule"/>
</dbReference>
<evidence type="ECO:0000256" key="2">
    <source>
        <dbReference type="ARBA" id="ARBA00010190"/>
    </source>
</evidence>
<dbReference type="InterPro" id="IPR050089">
    <property type="entry name" value="SAICAR_synthetase"/>
</dbReference>
<protein>
    <recommendedName>
        <fullName evidence="4 11">Phosphoribosylaminoimidazole-succinocarboxamide synthase</fullName>
        <ecNumber evidence="3 11">6.3.2.6</ecNumber>
    </recommendedName>
    <alternativeName>
        <fullName evidence="9 11">SAICAR synthetase</fullName>
    </alternativeName>
</protein>
<dbReference type="PANTHER" id="PTHR43599:SF3">
    <property type="entry name" value="SI:DKEY-6E2.2"/>
    <property type="match status" value="1"/>
</dbReference>
<keyword evidence="6 11" id="KW-0547">Nucleotide-binding</keyword>
<dbReference type="KEGG" id="sapp:SAC06_04555"/>
<evidence type="ECO:0000313" key="13">
    <source>
        <dbReference type="EMBL" id="XBW08831.1"/>
    </source>
</evidence>
<evidence type="ECO:0000256" key="11">
    <source>
        <dbReference type="HAMAP-Rule" id="MF_00137"/>
    </source>
</evidence>
<dbReference type="NCBIfam" id="TIGR00081">
    <property type="entry name" value="purC"/>
    <property type="match status" value="1"/>
</dbReference>
<dbReference type="InterPro" id="IPR028923">
    <property type="entry name" value="SAICAR_synt/ADE2_N"/>
</dbReference>
<dbReference type="InterPro" id="IPR033934">
    <property type="entry name" value="SAICAR_synt_PurC"/>
</dbReference>
<evidence type="ECO:0000256" key="1">
    <source>
        <dbReference type="ARBA" id="ARBA00004672"/>
    </source>
</evidence>
<dbReference type="HAMAP" id="MF_00137">
    <property type="entry name" value="SAICAR_synth"/>
    <property type="match status" value="1"/>
</dbReference>
<dbReference type="Gene3D" id="3.30.200.20">
    <property type="entry name" value="Phosphorylase Kinase, domain 1"/>
    <property type="match status" value="1"/>
</dbReference>
<evidence type="ECO:0000256" key="7">
    <source>
        <dbReference type="ARBA" id="ARBA00022755"/>
    </source>
</evidence>
<sequence length="247" mass="27529">MTNGPAVSKGEVLYQGKAKRLYLTNDPQILWVDYMDQATAFNGEKKDQIQGKGALNAKISAQLFHYLDRHGIPSHFLASVGEVTQLVRRVEIIPLEVVVRNTAAGSLSKRLGFEEGTDLPAPIVEYFYKDDDLGDPLLNDEHIELLSLATPGEMAQVRTQALAVNDALRELFARAGVKLVDFKLEFGRTPDGQILLADEISPDNCRLWELQSGQKLDKDVYRRGLGDLIPVYEQVHQLLTEALAEDQ</sequence>